<name>A0A8H4BB42_MUCCL</name>
<dbReference type="Proteomes" id="UP000469890">
    <property type="component" value="Unassembled WGS sequence"/>
</dbReference>
<accession>A0A8H4BB42</accession>
<comment type="caution">
    <text evidence="1">The sequence shown here is derived from an EMBL/GenBank/DDBJ whole genome shotgun (WGS) entry which is preliminary data.</text>
</comment>
<organism evidence="1 2">
    <name type="scientific">Mucor circinelloides f. lusitanicus</name>
    <name type="common">Mucor racemosus var. lusitanicus</name>
    <dbReference type="NCBI Taxonomy" id="29924"/>
    <lineage>
        <taxon>Eukaryota</taxon>
        <taxon>Fungi</taxon>
        <taxon>Fungi incertae sedis</taxon>
        <taxon>Mucoromycota</taxon>
        <taxon>Mucoromycotina</taxon>
        <taxon>Mucoromycetes</taxon>
        <taxon>Mucorales</taxon>
        <taxon>Mucorineae</taxon>
        <taxon>Mucoraceae</taxon>
        <taxon>Mucor</taxon>
    </lineage>
</organism>
<evidence type="ECO:0000313" key="1">
    <source>
        <dbReference type="EMBL" id="KAF1798232.1"/>
    </source>
</evidence>
<proteinExistence type="predicted"/>
<evidence type="ECO:0000313" key="2">
    <source>
        <dbReference type="Proteomes" id="UP000469890"/>
    </source>
</evidence>
<sequence>MPRFVPLVTGLAVASAITYKFKNDLLQDQNDIKTRLEDAKSTLDKAVIEPTFGSSRSYLSDSQKYVSDRLVPSGKHVLRLGAGQSERN</sequence>
<reference evidence="1 2" key="1">
    <citation type="submission" date="2019-09" db="EMBL/GenBank/DDBJ databases">
        <authorList>
            <consortium name="DOE Joint Genome Institute"/>
            <person name="Mondo S.J."/>
            <person name="Navarro-Mendoza M.I."/>
            <person name="Perez-Arques C."/>
            <person name="Panchal S."/>
            <person name="Nicolas F.E."/>
            <person name="Ganguly P."/>
            <person name="Pangilinan J."/>
            <person name="Grigoriev I."/>
            <person name="Heitman J."/>
            <person name="Sanya K."/>
            <person name="Garre V."/>
        </authorList>
    </citation>
    <scope>NUCLEOTIDE SEQUENCE [LARGE SCALE GENOMIC DNA]</scope>
    <source>
        <strain evidence="1 2">MU402</strain>
    </source>
</reference>
<dbReference type="AlphaFoldDB" id="A0A8H4BB42"/>
<protein>
    <submittedName>
        <fullName evidence="1">Uncharacterized protein</fullName>
    </submittedName>
</protein>
<dbReference type="EMBL" id="JAAECE010000008">
    <property type="protein sequence ID" value="KAF1798232.1"/>
    <property type="molecule type" value="Genomic_DNA"/>
</dbReference>
<gene>
    <name evidence="1" type="ORF">FB192DRAFT_1169882</name>
</gene>